<dbReference type="AlphaFoldDB" id="A0AAV1XPE1"/>
<gene>
    <name evidence="1" type="ORF">LLUT_LOCUS24489</name>
</gene>
<accession>A0AAV1XPE1</accession>
<keyword evidence="2" id="KW-1185">Reference proteome</keyword>
<dbReference type="Proteomes" id="UP001497480">
    <property type="component" value="Unassembled WGS sequence"/>
</dbReference>
<protein>
    <submittedName>
        <fullName evidence="1">Uncharacterized protein</fullName>
    </submittedName>
</protein>
<sequence>MPGSSSYECPMWTLRLAGKYLRKATLVCKRVLKVQVFYYITGERGSMWYEGQPDRYTVALSLVCGPNLLLSYVWVSTIIETSSKGLQFLVRITWIANPRRHPSGSAQNDKEALPRIAKHWRAPPAEARTSPGSY</sequence>
<dbReference type="EMBL" id="CAXHTB010000017">
    <property type="protein sequence ID" value="CAL0323429.1"/>
    <property type="molecule type" value="Genomic_DNA"/>
</dbReference>
<evidence type="ECO:0000313" key="2">
    <source>
        <dbReference type="Proteomes" id="UP001497480"/>
    </source>
</evidence>
<name>A0AAV1XPE1_LUPLU</name>
<organism evidence="1 2">
    <name type="scientific">Lupinus luteus</name>
    <name type="common">European yellow lupine</name>
    <dbReference type="NCBI Taxonomy" id="3873"/>
    <lineage>
        <taxon>Eukaryota</taxon>
        <taxon>Viridiplantae</taxon>
        <taxon>Streptophyta</taxon>
        <taxon>Embryophyta</taxon>
        <taxon>Tracheophyta</taxon>
        <taxon>Spermatophyta</taxon>
        <taxon>Magnoliopsida</taxon>
        <taxon>eudicotyledons</taxon>
        <taxon>Gunneridae</taxon>
        <taxon>Pentapetalae</taxon>
        <taxon>rosids</taxon>
        <taxon>fabids</taxon>
        <taxon>Fabales</taxon>
        <taxon>Fabaceae</taxon>
        <taxon>Papilionoideae</taxon>
        <taxon>50 kb inversion clade</taxon>
        <taxon>genistoids sensu lato</taxon>
        <taxon>core genistoids</taxon>
        <taxon>Genisteae</taxon>
        <taxon>Lupinus</taxon>
    </lineage>
</organism>
<proteinExistence type="predicted"/>
<evidence type="ECO:0000313" key="1">
    <source>
        <dbReference type="EMBL" id="CAL0323429.1"/>
    </source>
</evidence>
<reference evidence="1 2" key="1">
    <citation type="submission" date="2024-03" db="EMBL/GenBank/DDBJ databases">
        <authorList>
            <person name="Martinez-Hernandez J."/>
        </authorList>
    </citation>
    <scope>NUCLEOTIDE SEQUENCE [LARGE SCALE GENOMIC DNA]</scope>
</reference>
<comment type="caution">
    <text evidence="1">The sequence shown here is derived from an EMBL/GenBank/DDBJ whole genome shotgun (WGS) entry which is preliminary data.</text>
</comment>